<dbReference type="AlphaFoldDB" id="A0A3B1DI61"/>
<keyword evidence="1" id="KW-0812">Transmembrane</keyword>
<reference evidence="2" key="1">
    <citation type="submission" date="2018-06" db="EMBL/GenBank/DDBJ databases">
        <authorList>
            <person name="Zhirakovskaya E."/>
        </authorList>
    </citation>
    <scope>NUCLEOTIDE SEQUENCE</scope>
</reference>
<keyword evidence="1" id="KW-1133">Transmembrane helix</keyword>
<evidence type="ECO:0000313" key="2">
    <source>
        <dbReference type="EMBL" id="VAX42466.1"/>
    </source>
</evidence>
<name>A0A3B1DI61_9ZZZZ</name>
<feature type="transmembrane region" description="Helical" evidence="1">
    <location>
        <begin position="37"/>
        <end position="54"/>
    </location>
</feature>
<protein>
    <recommendedName>
        <fullName evidence="3">POTRA domain-containing protein</fullName>
    </recommendedName>
</protein>
<proteinExistence type="predicted"/>
<organism evidence="2">
    <name type="scientific">hydrothermal vent metagenome</name>
    <dbReference type="NCBI Taxonomy" id="652676"/>
    <lineage>
        <taxon>unclassified sequences</taxon>
        <taxon>metagenomes</taxon>
        <taxon>ecological metagenomes</taxon>
    </lineage>
</organism>
<accession>A0A3B1DI61</accession>
<gene>
    <name evidence="2" type="ORF">MNBD_PLANCTO02-1418</name>
</gene>
<dbReference type="EMBL" id="UOGL01000658">
    <property type="protein sequence ID" value="VAX42466.1"/>
    <property type="molecule type" value="Genomic_DNA"/>
</dbReference>
<keyword evidence="1" id="KW-0472">Membrane</keyword>
<evidence type="ECO:0000256" key="1">
    <source>
        <dbReference type="SAM" id="Phobius"/>
    </source>
</evidence>
<sequence length="313" mass="35603">MSEKKKTTRQLAAERLLEDDDVRYGNWFVRYCYRPKFLLLLAFIPLAIVVVPKIRQWMPDLSQSKDYQIKSADIKVTPPPRWVPEDIVEQVIQKASLPEKLSLLNEQLTSEIAAAFEQHPWVKEVLQVQKKSPAGISVELKYRKPAAMISVKQRVYPVSEEGVFLPPGDFSQTDTERYPLVINVQSVPQGSAGELWGDPTVLGAARLAKSLQDSWKSLHLAAIEVPNQIKANEKIGEMTFRLITIGGSEIIWGKTAGVTPSKELSVSQKIKRLQNYQKKFGRLDRPIGPYEIDIRYLERMVRKPLSQNGLLRQ</sequence>
<evidence type="ECO:0008006" key="3">
    <source>
        <dbReference type="Google" id="ProtNLM"/>
    </source>
</evidence>